<dbReference type="AlphaFoldDB" id="A0A0C3F9R3"/>
<reference evidence="2" key="2">
    <citation type="submission" date="2015-01" db="EMBL/GenBank/DDBJ databases">
        <title>Evolutionary Origins and Diversification of the Mycorrhizal Mutualists.</title>
        <authorList>
            <consortium name="DOE Joint Genome Institute"/>
            <consortium name="Mycorrhizal Genomics Consortium"/>
            <person name="Kohler A."/>
            <person name="Kuo A."/>
            <person name="Nagy L.G."/>
            <person name="Floudas D."/>
            <person name="Copeland A."/>
            <person name="Barry K.W."/>
            <person name="Cichocki N."/>
            <person name="Veneault-Fourrey C."/>
            <person name="LaButti K."/>
            <person name="Lindquist E.A."/>
            <person name="Lipzen A."/>
            <person name="Lundell T."/>
            <person name="Morin E."/>
            <person name="Murat C."/>
            <person name="Riley R."/>
            <person name="Ohm R."/>
            <person name="Sun H."/>
            <person name="Tunlid A."/>
            <person name="Henrissat B."/>
            <person name="Grigoriev I.V."/>
            <person name="Hibbett D.S."/>
            <person name="Martin F."/>
        </authorList>
    </citation>
    <scope>NUCLEOTIDE SEQUENCE [LARGE SCALE GENOMIC DNA]</scope>
    <source>
        <strain evidence="2">F 1598</strain>
    </source>
</reference>
<dbReference type="Proteomes" id="UP000054166">
    <property type="component" value="Unassembled WGS sequence"/>
</dbReference>
<dbReference type="HOGENOM" id="CLU_035918_9_0_1"/>
<dbReference type="EMBL" id="KN833033">
    <property type="protein sequence ID" value="KIM76604.1"/>
    <property type="molecule type" value="Genomic_DNA"/>
</dbReference>
<sequence length="126" mass="14600">MAYFVYQGYNYDPEDPWNGLFHSNLLVSGYKHIFTSPSSVEKEPKATRSRNARIHGMTQVTAASIAYIATQNFNSLQLRFSLTSSPVFSRTDTVTDSEKFYNSIIELFNDIDEKEEVNELLTWWNR</sequence>
<dbReference type="OrthoDB" id="3160134at2759"/>
<dbReference type="Pfam" id="PF20414">
    <property type="entry name" value="DUF6698"/>
    <property type="match status" value="1"/>
</dbReference>
<dbReference type="STRING" id="765440.A0A0C3F9R3"/>
<organism evidence="1 2">
    <name type="scientific">Piloderma croceum (strain F 1598)</name>
    <dbReference type="NCBI Taxonomy" id="765440"/>
    <lineage>
        <taxon>Eukaryota</taxon>
        <taxon>Fungi</taxon>
        <taxon>Dikarya</taxon>
        <taxon>Basidiomycota</taxon>
        <taxon>Agaricomycotina</taxon>
        <taxon>Agaricomycetes</taxon>
        <taxon>Agaricomycetidae</taxon>
        <taxon>Atheliales</taxon>
        <taxon>Atheliaceae</taxon>
        <taxon>Piloderma</taxon>
    </lineage>
</organism>
<protein>
    <submittedName>
        <fullName evidence="1">Uncharacterized protein</fullName>
    </submittedName>
</protein>
<reference evidence="1 2" key="1">
    <citation type="submission" date="2014-04" db="EMBL/GenBank/DDBJ databases">
        <authorList>
            <consortium name="DOE Joint Genome Institute"/>
            <person name="Kuo A."/>
            <person name="Tarkka M."/>
            <person name="Buscot F."/>
            <person name="Kohler A."/>
            <person name="Nagy L.G."/>
            <person name="Floudas D."/>
            <person name="Copeland A."/>
            <person name="Barry K.W."/>
            <person name="Cichocki N."/>
            <person name="Veneault-Fourrey C."/>
            <person name="LaButti K."/>
            <person name="Lindquist E.A."/>
            <person name="Lipzen A."/>
            <person name="Lundell T."/>
            <person name="Morin E."/>
            <person name="Murat C."/>
            <person name="Sun H."/>
            <person name="Tunlid A."/>
            <person name="Henrissat B."/>
            <person name="Grigoriev I.V."/>
            <person name="Hibbett D.S."/>
            <person name="Martin F."/>
            <person name="Nordberg H.P."/>
            <person name="Cantor M.N."/>
            <person name="Hua S.X."/>
        </authorList>
    </citation>
    <scope>NUCLEOTIDE SEQUENCE [LARGE SCALE GENOMIC DNA]</scope>
    <source>
        <strain evidence="1 2">F 1598</strain>
    </source>
</reference>
<proteinExistence type="predicted"/>
<dbReference type="InterPro" id="IPR046521">
    <property type="entry name" value="DUF6698"/>
</dbReference>
<accession>A0A0C3F9R3</accession>
<gene>
    <name evidence="1" type="ORF">PILCRDRAFT_12655</name>
</gene>
<dbReference type="InParanoid" id="A0A0C3F9R3"/>
<evidence type="ECO:0000313" key="1">
    <source>
        <dbReference type="EMBL" id="KIM76604.1"/>
    </source>
</evidence>
<name>A0A0C3F9R3_PILCF</name>
<keyword evidence="2" id="KW-1185">Reference proteome</keyword>
<evidence type="ECO:0000313" key="2">
    <source>
        <dbReference type="Proteomes" id="UP000054166"/>
    </source>
</evidence>